<accession>A0A8S1HNY1</accession>
<protein>
    <submittedName>
        <fullName evidence="2">Uncharacterized protein</fullName>
    </submittedName>
</protein>
<evidence type="ECO:0000313" key="2">
    <source>
        <dbReference type="EMBL" id="CAD6196658.1"/>
    </source>
</evidence>
<reference evidence="2" key="1">
    <citation type="submission" date="2020-10" db="EMBL/GenBank/DDBJ databases">
        <authorList>
            <person name="Kikuchi T."/>
        </authorList>
    </citation>
    <scope>NUCLEOTIDE SEQUENCE</scope>
    <source>
        <strain evidence="2">NKZ352</strain>
    </source>
</reference>
<dbReference type="EMBL" id="CAJGYM010000077">
    <property type="protein sequence ID" value="CAD6196658.1"/>
    <property type="molecule type" value="Genomic_DNA"/>
</dbReference>
<name>A0A8S1HNY1_9PELO</name>
<feature type="compositionally biased region" description="Polar residues" evidence="1">
    <location>
        <begin position="1"/>
        <end position="10"/>
    </location>
</feature>
<gene>
    <name evidence="2" type="ORF">CAUJ_LOCUS12571</name>
</gene>
<dbReference type="Proteomes" id="UP000835052">
    <property type="component" value="Unassembled WGS sequence"/>
</dbReference>
<dbReference type="AlphaFoldDB" id="A0A8S1HNY1"/>
<comment type="caution">
    <text evidence="2">The sequence shown here is derived from an EMBL/GenBank/DDBJ whole genome shotgun (WGS) entry which is preliminary data.</text>
</comment>
<sequence>MESCDEGSQQLPPPQAVLHQTEPTREDRRDDVAAEHLDLDDGADCRGRRRRIPTSLHLDLHLAPRKGPVHDPLHRFIASGGKIQLSQNVSYRPDGSARACELLCELEPSRGKVTALALRSAFGPSVPFHTFTFTTKHSSSCALTHIDYATGGVQFCNILALTHAIERTHKGQRRCEAYVPREANTAVVGRKCKDRHGRRPRDWCRQPVTATTSVLPVLEGRGRSEMTRMSNKDDFKTVRWVDDDANAEIV</sequence>
<evidence type="ECO:0000256" key="1">
    <source>
        <dbReference type="SAM" id="MobiDB-lite"/>
    </source>
</evidence>
<keyword evidence="3" id="KW-1185">Reference proteome</keyword>
<dbReference type="OrthoDB" id="7788983at2759"/>
<organism evidence="2 3">
    <name type="scientific">Caenorhabditis auriculariae</name>
    <dbReference type="NCBI Taxonomy" id="2777116"/>
    <lineage>
        <taxon>Eukaryota</taxon>
        <taxon>Metazoa</taxon>
        <taxon>Ecdysozoa</taxon>
        <taxon>Nematoda</taxon>
        <taxon>Chromadorea</taxon>
        <taxon>Rhabditida</taxon>
        <taxon>Rhabditina</taxon>
        <taxon>Rhabditomorpha</taxon>
        <taxon>Rhabditoidea</taxon>
        <taxon>Rhabditidae</taxon>
        <taxon>Peloderinae</taxon>
        <taxon>Caenorhabditis</taxon>
    </lineage>
</organism>
<evidence type="ECO:0000313" key="3">
    <source>
        <dbReference type="Proteomes" id="UP000835052"/>
    </source>
</evidence>
<feature type="region of interest" description="Disordered" evidence="1">
    <location>
        <begin position="1"/>
        <end position="29"/>
    </location>
</feature>
<proteinExistence type="predicted"/>